<dbReference type="SMART" id="SM00052">
    <property type="entry name" value="EAL"/>
    <property type="match status" value="1"/>
</dbReference>
<evidence type="ECO:0000259" key="1">
    <source>
        <dbReference type="PROSITE" id="PS50883"/>
    </source>
</evidence>
<dbReference type="EMBL" id="NAEW01000003">
    <property type="protein sequence ID" value="OQM42441.1"/>
    <property type="molecule type" value="Genomic_DNA"/>
</dbReference>
<gene>
    <name evidence="2" type="ORF">BWD41_01875</name>
    <name evidence="3" type="ORF">BZK42_08035</name>
</gene>
<reference evidence="3 5" key="2">
    <citation type="submission" date="2017-03" db="EMBL/GenBank/DDBJ databases">
        <authorList>
            <person name="Afonso C.L."/>
            <person name="Miller P.J."/>
            <person name="Scott M.A."/>
            <person name="Spackman E."/>
            <person name="Goraichik I."/>
            <person name="Dimitrov K.M."/>
            <person name="Suarez D.L."/>
            <person name="Swayne D.E."/>
        </authorList>
    </citation>
    <scope>NUCLEOTIDE SEQUENCE [LARGE SCALE GENOMIC DNA]</scope>
    <source>
        <strain evidence="3 5">ATCC 51113</strain>
    </source>
</reference>
<dbReference type="OrthoDB" id="6635966at2"/>
<organism evidence="3 5">
    <name type="scientific">Citrobacter braakii</name>
    <dbReference type="NCBI Taxonomy" id="57706"/>
    <lineage>
        <taxon>Bacteria</taxon>
        <taxon>Pseudomonadati</taxon>
        <taxon>Pseudomonadota</taxon>
        <taxon>Gammaproteobacteria</taxon>
        <taxon>Enterobacterales</taxon>
        <taxon>Enterobacteriaceae</taxon>
        <taxon>Citrobacter</taxon>
        <taxon>Citrobacter freundii complex</taxon>
    </lineage>
</organism>
<reference evidence="2 4" key="1">
    <citation type="submission" date="2017-01" db="EMBL/GenBank/DDBJ databases">
        <title>First report of the plasmid-mediated mcr-1 gene in Citrobacter freudii.</title>
        <authorList>
            <person name="Liu J."/>
            <person name="Yang Y."/>
            <person name="Li Y."/>
            <person name="Liu D."/>
            <person name="Tuo H."/>
            <person name="Davis M."/>
            <person name="Zhang A."/>
        </authorList>
    </citation>
    <scope>NUCLEOTIDE SEQUENCE [LARGE SCALE GENOMIC DNA]</scope>
    <source>
        <strain evidence="2 4">SCC4</strain>
    </source>
</reference>
<dbReference type="SUPFAM" id="SSF141868">
    <property type="entry name" value="EAL domain-like"/>
    <property type="match status" value="1"/>
</dbReference>
<protein>
    <submittedName>
        <fullName evidence="3">EAL domain-containing protein</fullName>
    </submittedName>
</protein>
<dbReference type="AlphaFoldDB" id="A0A1R0G0I3"/>
<dbReference type="RefSeq" id="WP_016152160.1">
    <property type="nucleotide sequence ID" value="NZ_CABGPK010000002.1"/>
</dbReference>
<dbReference type="PANTHER" id="PTHR33121">
    <property type="entry name" value="CYCLIC DI-GMP PHOSPHODIESTERASE PDEF"/>
    <property type="match status" value="1"/>
</dbReference>
<dbReference type="PROSITE" id="PS50883">
    <property type="entry name" value="EAL"/>
    <property type="match status" value="1"/>
</dbReference>
<dbReference type="Proteomes" id="UP000192573">
    <property type="component" value="Unassembled WGS sequence"/>
</dbReference>
<dbReference type="InterPro" id="IPR035919">
    <property type="entry name" value="EAL_sf"/>
</dbReference>
<comment type="caution">
    <text evidence="3">The sequence shown here is derived from an EMBL/GenBank/DDBJ whole genome shotgun (WGS) entry which is preliminary data.</text>
</comment>
<dbReference type="InterPro" id="IPR001633">
    <property type="entry name" value="EAL_dom"/>
</dbReference>
<dbReference type="PANTHER" id="PTHR33121:SF79">
    <property type="entry name" value="CYCLIC DI-GMP PHOSPHODIESTERASE PDED-RELATED"/>
    <property type="match status" value="1"/>
</dbReference>
<dbReference type="InterPro" id="IPR050706">
    <property type="entry name" value="Cyclic-di-GMP_PDE-like"/>
</dbReference>
<name>A0A1R0G0I3_CITBR</name>
<dbReference type="GO" id="GO:0071111">
    <property type="term" value="F:cyclic-guanylate-specific phosphodiesterase activity"/>
    <property type="evidence" value="ECO:0007669"/>
    <property type="project" value="InterPro"/>
</dbReference>
<evidence type="ECO:0000313" key="3">
    <source>
        <dbReference type="EMBL" id="OQM42441.1"/>
    </source>
</evidence>
<evidence type="ECO:0000313" key="2">
    <source>
        <dbReference type="EMBL" id="OLY70455.1"/>
    </source>
</evidence>
<feature type="domain" description="EAL" evidence="1">
    <location>
        <begin position="4"/>
        <end position="254"/>
    </location>
</feature>
<dbReference type="Pfam" id="PF00563">
    <property type="entry name" value="EAL"/>
    <property type="match status" value="1"/>
</dbReference>
<dbReference type="EMBL" id="MTCP01000001">
    <property type="protein sequence ID" value="OLY70455.1"/>
    <property type="molecule type" value="Genomic_DNA"/>
</dbReference>
<proteinExistence type="predicted"/>
<evidence type="ECO:0000313" key="5">
    <source>
        <dbReference type="Proteomes" id="UP000192573"/>
    </source>
</evidence>
<evidence type="ECO:0000313" key="4">
    <source>
        <dbReference type="Proteomes" id="UP000185597"/>
    </source>
</evidence>
<accession>A0A1R0G0I3</accession>
<sequence>MFNSSEVLTALEKALNTSQLYMVYQPIFNLRNQRISGFEALMRWNSPQMGMISPDVFITLLEDSGNIMSIEDMVTHTPWDVATRWPEPLVLSVNISALEFCDPLLPQRVRKNLTVCGLPPHRCQIEVTETSPLCDSQVAAKNMTELKAIGVKIALDDFGTGHANLNYLLKYPFDTLKIDKEFIAGIEPDTRSTKIVEGIISLAHNFGIEVLAEGVETQSELDRLMQIGCDKIQGFFISPPVLAEEIPLLLTQYNP</sequence>
<dbReference type="Proteomes" id="UP000185597">
    <property type="component" value="Unassembled WGS sequence"/>
</dbReference>
<dbReference type="CDD" id="cd01948">
    <property type="entry name" value="EAL"/>
    <property type="match status" value="1"/>
</dbReference>
<dbReference type="Gene3D" id="3.20.20.450">
    <property type="entry name" value="EAL domain"/>
    <property type="match status" value="1"/>
</dbReference>